<feature type="non-terminal residue" evidence="1">
    <location>
        <position position="1"/>
    </location>
</feature>
<proteinExistence type="predicted"/>
<evidence type="ECO:0000313" key="2">
    <source>
        <dbReference type="Proteomes" id="UP000265520"/>
    </source>
</evidence>
<sequence length="76" mass="8439">VCDIPVSQLPQPYVKGDRTAILIPKEESRVGIDDCKNNLHGRIIWPKGAVMLKIDILCSKLASGWKSLAKWGITPR</sequence>
<dbReference type="AlphaFoldDB" id="A0A392ULK3"/>
<accession>A0A392ULK3</accession>
<keyword evidence="2" id="KW-1185">Reference proteome</keyword>
<protein>
    <submittedName>
        <fullName evidence="1">DUF4283 domain protein</fullName>
    </submittedName>
</protein>
<evidence type="ECO:0000313" key="1">
    <source>
        <dbReference type="EMBL" id="MCI73514.1"/>
    </source>
</evidence>
<name>A0A392ULK3_9FABA</name>
<reference evidence="1 2" key="1">
    <citation type="journal article" date="2018" name="Front. Plant Sci.">
        <title>Red Clover (Trifolium pratense) and Zigzag Clover (T. medium) - A Picture of Genomic Similarities and Differences.</title>
        <authorList>
            <person name="Dluhosova J."/>
            <person name="Istvanek J."/>
            <person name="Nedelnik J."/>
            <person name="Repkova J."/>
        </authorList>
    </citation>
    <scope>NUCLEOTIDE SEQUENCE [LARGE SCALE GENOMIC DNA]</scope>
    <source>
        <strain evidence="2">cv. 10/8</strain>
        <tissue evidence="1">Leaf</tissue>
    </source>
</reference>
<comment type="caution">
    <text evidence="1">The sequence shown here is derived from an EMBL/GenBank/DDBJ whole genome shotgun (WGS) entry which is preliminary data.</text>
</comment>
<dbReference type="EMBL" id="LXQA010840072">
    <property type="protein sequence ID" value="MCI73514.1"/>
    <property type="molecule type" value="Genomic_DNA"/>
</dbReference>
<dbReference type="Proteomes" id="UP000265520">
    <property type="component" value="Unassembled WGS sequence"/>
</dbReference>
<organism evidence="1 2">
    <name type="scientific">Trifolium medium</name>
    <dbReference type="NCBI Taxonomy" id="97028"/>
    <lineage>
        <taxon>Eukaryota</taxon>
        <taxon>Viridiplantae</taxon>
        <taxon>Streptophyta</taxon>
        <taxon>Embryophyta</taxon>
        <taxon>Tracheophyta</taxon>
        <taxon>Spermatophyta</taxon>
        <taxon>Magnoliopsida</taxon>
        <taxon>eudicotyledons</taxon>
        <taxon>Gunneridae</taxon>
        <taxon>Pentapetalae</taxon>
        <taxon>rosids</taxon>
        <taxon>fabids</taxon>
        <taxon>Fabales</taxon>
        <taxon>Fabaceae</taxon>
        <taxon>Papilionoideae</taxon>
        <taxon>50 kb inversion clade</taxon>
        <taxon>NPAAA clade</taxon>
        <taxon>Hologalegina</taxon>
        <taxon>IRL clade</taxon>
        <taxon>Trifolieae</taxon>
        <taxon>Trifolium</taxon>
    </lineage>
</organism>